<dbReference type="RefSeq" id="WP_012110900.1">
    <property type="nucleotide sequence ID" value="NC_009719.1"/>
</dbReference>
<dbReference type="PANTHER" id="PTHR39336">
    <property type="entry name" value="PYRIDOXAMINE PHOSPHATE OXIDASE FAMILY PROTEIN (AFU_ORTHOLOGUE AFUA_6G11440)"/>
    <property type="match status" value="1"/>
</dbReference>
<dbReference type="Pfam" id="PF01243">
    <property type="entry name" value="PNPOx_N"/>
    <property type="match status" value="1"/>
</dbReference>
<dbReference type="PANTHER" id="PTHR39336:SF1">
    <property type="entry name" value="PYRIDOXAMINE PHOSPHATE OXIDASE FAMILY PROTEIN (AFU_ORTHOLOGUE AFUA_6G11440)"/>
    <property type="match status" value="1"/>
</dbReference>
<dbReference type="STRING" id="402881.Plav_1990"/>
<keyword evidence="3" id="KW-1185">Reference proteome</keyword>
<dbReference type="eggNOG" id="COG3576">
    <property type="taxonomic scope" value="Bacteria"/>
</dbReference>
<name>A7HUM1_PARL1</name>
<feature type="domain" description="Pyridoxamine 5'-phosphate oxidase N-terminal" evidence="1">
    <location>
        <begin position="8"/>
        <end position="133"/>
    </location>
</feature>
<organism evidence="2 3">
    <name type="scientific">Parvibaculum lavamentivorans (strain DS-1 / DSM 13023 / NCIMB 13966)</name>
    <dbReference type="NCBI Taxonomy" id="402881"/>
    <lineage>
        <taxon>Bacteria</taxon>
        <taxon>Pseudomonadati</taxon>
        <taxon>Pseudomonadota</taxon>
        <taxon>Alphaproteobacteria</taxon>
        <taxon>Hyphomicrobiales</taxon>
        <taxon>Parvibaculaceae</taxon>
        <taxon>Parvibaculum</taxon>
    </lineage>
</organism>
<dbReference type="Proteomes" id="UP000006377">
    <property type="component" value="Chromosome"/>
</dbReference>
<protein>
    <submittedName>
        <fullName evidence="2">Pyridoxamine 5'-phosphate oxidase-related FMN-binding</fullName>
    </submittedName>
</protein>
<dbReference type="Gene3D" id="2.30.110.10">
    <property type="entry name" value="Electron Transport, Fmn-binding Protein, Chain A"/>
    <property type="match status" value="1"/>
</dbReference>
<evidence type="ECO:0000259" key="1">
    <source>
        <dbReference type="Pfam" id="PF01243"/>
    </source>
</evidence>
<dbReference type="AlphaFoldDB" id="A7HUM1"/>
<dbReference type="HOGENOM" id="CLU_054794_1_1_5"/>
<dbReference type="OrthoDB" id="115989at2"/>
<dbReference type="InterPro" id="IPR011576">
    <property type="entry name" value="Pyridox_Oxase_N"/>
</dbReference>
<dbReference type="SUPFAM" id="SSF50475">
    <property type="entry name" value="FMN-binding split barrel"/>
    <property type="match status" value="1"/>
</dbReference>
<accession>A7HUM1</accession>
<proteinExistence type="predicted"/>
<reference evidence="2 3" key="1">
    <citation type="journal article" date="2011" name="Stand. Genomic Sci.">
        <title>Complete genome sequence of Parvibaculum lavamentivorans type strain (DS-1(T)).</title>
        <authorList>
            <person name="Schleheck D."/>
            <person name="Weiss M."/>
            <person name="Pitluck S."/>
            <person name="Bruce D."/>
            <person name="Land M.L."/>
            <person name="Han S."/>
            <person name="Saunders E."/>
            <person name="Tapia R."/>
            <person name="Detter C."/>
            <person name="Brettin T."/>
            <person name="Han J."/>
            <person name="Woyke T."/>
            <person name="Goodwin L."/>
            <person name="Pennacchio L."/>
            <person name="Nolan M."/>
            <person name="Cook A.M."/>
            <person name="Kjelleberg S."/>
            <person name="Thomas T."/>
        </authorList>
    </citation>
    <scope>NUCLEOTIDE SEQUENCE [LARGE SCALE GENOMIC DNA]</scope>
    <source>
        <strain evidence="3">DS-1 / DSM 13023 / NCIMB 13966</strain>
    </source>
</reference>
<evidence type="ECO:0000313" key="3">
    <source>
        <dbReference type="Proteomes" id="UP000006377"/>
    </source>
</evidence>
<gene>
    <name evidence="2" type="ordered locus">Plav_1990</name>
</gene>
<dbReference type="EMBL" id="CP000774">
    <property type="protein sequence ID" value="ABS63604.1"/>
    <property type="molecule type" value="Genomic_DNA"/>
</dbReference>
<dbReference type="KEGG" id="pla:Plav_1990"/>
<evidence type="ECO:0000313" key="2">
    <source>
        <dbReference type="EMBL" id="ABS63604.1"/>
    </source>
</evidence>
<dbReference type="InterPro" id="IPR012349">
    <property type="entry name" value="Split_barrel_FMN-bd"/>
</dbReference>
<sequence>MAKQFPSLTPELKDFIGRQHIFFTASATADSRINLSPKGLDALRVTGDNEVVYLDHTGSGNEAAAHLKADGRLTIMLCAFAGPPMILRLYGRGRIARKGTDEYRRHLASAFAGNEPTGARQIVILDIDLVQTSCGYGVPLHDYKAERPSLTNWADAQGEQGIADYWQKKNRVSIDGLPTGVE</sequence>